<evidence type="ECO:0000313" key="1">
    <source>
        <dbReference type="EMBL" id="ECH7211458.1"/>
    </source>
</evidence>
<sequence>MFRKSQLLQYLLKRLGSTKTTFQDLRDTHVSFFIFKDINIVYISLSSKYNLILTIQNLYFKLMLEKKHQQDTDALSLIKRFI</sequence>
<organism evidence="1 2">
    <name type="scientific">Listeria monocytogenes</name>
    <dbReference type="NCBI Taxonomy" id="1639"/>
    <lineage>
        <taxon>Bacteria</taxon>
        <taxon>Bacillati</taxon>
        <taxon>Bacillota</taxon>
        <taxon>Bacilli</taxon>
        <taxon>Bacillales</taxon>
        <taxon>Listeriaceae</taxon>
        <taxon>Listeria</taxon>
    </lineage>
</organism>
<dbReference type="AlphaFoldDB" id="A0A9P1U9Q4"/>
<dbReference type="Proteomes" id="UP000352246">
    <property type="component" value="Unassembled WGS sequence"/>
</dbReference>
<evidence type="ECO:0000313" key="2">
    <source>
        <dbReference type="Proteomes" id="UP000352246"/>
    </source>
</evidence>
<accession>A0A9P1U9Q4</accession>
<comment type="caution">
    <text evidence="1">The sequence shown here is derived from an EMBL/GenBank/DDBJ whole genome shotgun (WGS) entry which is preliminary data.</text>
</comment>
<name>A0A9P1U9Q4_LISMN</name>
<proteinExistence type="predicted"/>
<protein>
    <submittedName>
        <fullName evidence="1">Integrase</fullName>
    </submittedName>
</protein>
<dbReference type="EMBL" id="AAISWI010000008">
    <property type="protein sequence ID" value="ECH7211458.1"/>
    <property type="molecule type" value="Genomic_DNA"/>
</dbReference>
<reference evidence="1 2" key="1">
    <citation type="submission" date="2019-07" db="EMBL/GenBank/DDBJ databases">
        <authorList>
            <consortium name="GenomeTrakr: Next Generation Sequencing Network for Food Pathogen Tracability"/>
        </authorList>
    </citation>
    <scope>NUCLEOTIDE SEQUENCE [LARGE SCALE GENOMIC DNA]</scope>
    <source>
        <strain evidence="1 2">FDA00014472</strain>
    </source>
</reference>
<gene>
    <name evidence="1" type="ORF">FPL45_08910</name>
</gene>